<keyword evidence="8" id="KW-1185">Reference proteome</keyword>
<dbReference type="PANTHER" id="PTHR38101">
    <property type="entry name" value="UPF0307 PROTEIN YJGA"/>
    <property type="match status" value="1"/>
</dbReference>
<dbReference type="Pfam" id="PF04751">
    <property type="entry name" value="DarP"/>
    <property type="match status" value="1"/>
</dbReference>
<comment type="similarity">
    <text evidence="5">Belongs to the DarP family.</text>
</comment>
<dbReference type="NCBIfam" id="NF003593">
    <property type="entry name" value="PRK05255.1-1"/>
    <property type="match status" value="1"/>
</dbReference>
<evidence type="ECO:0000256" key="1">
    <source>
        <dbReference type="ARBA" id="ARBA00022490"/>
    </source>
</evidence>
<protein>
    <recommendedName>
        <fullName evidence="5">Dual-action ribosomal maturation protein DarP</fullName>
    </recommendedName>
    <alternativeName>
        <fullName evidence="5">Large ribosomal subunit assembly factor DarP</fullName>
    </alternativeName>
</protein>
<evidence type="ECO:0000256" key="6">
    <source>
        <dbReference type="SAM" id="MobiDB-lite"/>
    </source>
</evidence>
<dbReference type="HAMAP" id="MF_00765">
    <property type="entry name" value="DarP"/>
    <property type="match status" value="1"/>
</dbReference>
<keyword evidence="3 5" id="KW-0699">rRNA-binding</keyword>
<evidence type="ECO:0000313" key="7">
    <source>
        <dbReference type="EMBL" id="NML14658.1"/>
    </source>
</evidence>
<feature type="region of interest" description="Disordered" evidence="6">
    <location>
        <begin position="1"/>
        <end position="23"/>
    </location>
</feature>
<keyword evidence="4 5" id="KW-0694">RNA-binding</keyword>
<dbReference type="GO" id="GO:0019843">
    <property type="term" value="F:rRNA binding"/>
    <property type="evidence" value="ECO:0007669"/>
    <property type="project" value="UniProtKB-UniRule"/>
</dbReference>
<dbReference type="CDD" id="cd16331">
    <property type="entry name" value="YjgA-like"/>
    <property type="match status" value="1"/>
</dbReference>
<evidence type="ECO:0000256" key="3">
    <source>
        <dbReference type="ARBA" id="ARBA00022730"/>
    </source>
</evidence>
<evidence type="ECO:0000256" key="2">
    <source>
        <dbReference type="ARBA" id="ARBA00022517"/>
    </source>
</evidence>
<dbReference type="Gene3D" id="1.10.60.30">
    <property type="entry name" value="PSPTO4464-like domains"/>
    <property type="match status" value="2"/>
</dbReference>
<keyword evidence="2 5" id="KW-0690">Ribosome biogenesis</keyword>
<dbReference type="RefSeq" id="WP_169159559.1">
    <property type="nucleotide sequence ID" value="NZ_JABBFW010000003.1"/>
</dbReference>
<name>A0A848F675_9BURK</name>
<comment type="subcellular location">
    <subcellularLocation>
        <location evidence="5">Cytoplasm</location>
    </subcellularLocation>
    <text evidence="5">Associates with late stage pre-50S ribosomal subunits.</text>
</comment>
<comment type="function">
    <text evidence="5">Member of a network of 50S ribosomal subunit biogenesis factors which assembles along the 30S-50S interface, preventing incorrect 23S rRNA structures from forming. Promotes peptidyl transferase center (PTC) maturation.</text>
</comment>
<dbReference type="PANTHER" id="PTHR38101:SF1">
    <property type="entry name" value="UPF0307 PROTEIN YJGA"/>
    <property type="match status" value="1"/>
</dbReference>
<dbReference type="InterPro" id="IPR023153">
    <property type="entry name" value="DarP_sf"/>
</dbReference>
<evidence type="ECO:0000256" key="4">
    <source>
        <dbReference type="ARBA" id="ARBA00022884"/>
    </source>
</evidence>
<proteinExistence type="inferred from homology"/>
<evidence type="ECO:0000256" key="5">
    <source>
        <dbReference type="HAMAP-Rule" id="MF_00765"/>
    </source>
</evidence>
<dbReference type="Proteomes" id="UP000574067">
    <property type="component" value="Unassembled WGS sequence"/>
</dbReference>
<reference evidence="7 8" key="1">
    <citation type="submission" date="2020-04" db="EMBL/GenBank/DDBJ databases">
        <title>Azohydromonas sp. isolated from soil.</title>
        <authorList>
            <person name="Dahal R.H."/>
        </authorList>
    </citation>
    <scope>NUCLEOTIDE SEQUENCE [LARGE SCALE GENOMIC DNA]</scope>
    <source>
        <strain evidence="7 8">G-1-1-14</strain>
    </source>
</reference>
<dbReference type="GO" id="GO:0005829">
    <property type="term" value="C:cytosol"/>
    <property type="evidence" value="ECO:0007669"/>
    <property type="project" value="TreeGrafter"/>
</dbReference>
<dbReference type="PIRSF" id="PIRSF016183">
    <property type="entry name" value="UCP016183"/>
    <property type="match status" value="1"/>
</dbReference>
<dbReference type="SUPFAM" id="SSF158710">
    <property type="entry name" value="PSPTO4464-like"/>
    <property type="match status" value="1"/>
</dbReference>
<dbReference type="GO" id="GO:1902626">
    <property type="term" value="P:assembly of large subunit precursor of preribosome"/>
    <property type="evidence" value="ECO:0007669"/>
    <property type="project" value="UniProtKB-UniRule"/>
</dbReference>
<organism evidence="7 8">
    <name type="scientific">Azohydromonas caseinilytica</name>
    <dbReference type="NCBI Taxonomy" id="2728836"/>
    <lineage>
        <taxon>Bacteria</taxon>
        <taxon>Pseudomonadati</taxon>
        <taxon>Pseudomonadota</taxon>
        <taxon>Betaproteobacteria</taxon>
        <taxon>Burkholderiales</taxon>
        <taxon>Sphaerotilaceae</taxon>
        <taxon>Azohydromonas</taxon>
    </lineage>
</organism>
<keyword evidence="1 5" id="KW-0963">Cytoplasm</keyword>
<accession>A0A848F675</accession>
<evidence type="ECO:0000313" key="8">
    <source>
        <dbReference type="Proteomes" id="UP000574067"/>
    </source>
</evidence>
<dbReference type="AlphaFoldDB" id="A0A848F675"/>
<sequence length="177" mass="20395">MSIPESDFQPDEGEGERPSKSALKREAHELQKLGQDLIELPDTRLAAIPMDEGLLTALRELKKTRSHEGRRRQLQYVGKLMRSADVEPLREAVAAFKLGHAQDAVKLHRAERWREELVADPEAVTRWMRAHPDSDVQRLRSLIRAAQKDAAAPPEQRHGRAWRELFQFIKPEIRDDE</sequence>
<dbReference type="GO" id="GO:0043022">
    <property type="term" value="F:ribosome binding"/>
    <property type="evidence" value="ECO:0007669"/>
    <property type="project" value="UniProtKB-UniRule"/>
</dbReference>
<comment type="caution">
    <text evidence="7">The sequence shown here is derived from an EMBL/GenBank/DDBJ whole genome shotgun (WGS) entry which is preliminary data.</text>
</comment>
<gene>
    <name evidence="5" type="primary">darP</name>
    <name evidence="7" type="ORF">HHL10_06665</name>
</gene>
<dbReference type="EMBL" id="JABBFW010000003">
    <property type="protein sequence ID" value="NML14658.1"/>
    <property type="molecule type" value="Genomic_DNA"/>
</dbReference>
<dbReference type="InterPro" id="IPR006839">
    <property type="entry name" value="DarP"/>
</dbReference>